<comment type="caution">
    <text evidence="2">The sequence shown here is derived from an EMBL/GenBank/DDBJ whole genome shotgun (WGS) entry which is preliminary data.</text>
</comment>
<dbReference type="RefSeq" id="WP_034309429.1">
    <property type="nucleotide sequence ID" value="NZ_JFBM01000008.1"/>
</dbReference>
<evidence type="ECO:0000313" key="2">
    <source>
        <dbReference type="EMBL" id="KFU80988.1"/>
    </source>
</evidence>
<dbReference type="EMBL" id="JFBM01000008">
    <property type="protein sequence ID" value="KFU80988.1"/>
    <property type="molecule type" value="Genomic_DNA"/>
</dbReference>
<sequence length="78" mass="9015">MTGSPWMTLKETADYLRMHVRTVQQKALEYDRSDGKRGLKNMQPSGPDGKRLVHIDDANRWMEKQPPSRGIRRFSVAS</sequence>
<gene>
    <name evidence="2" type="ORF">BB31_11435</name>
</gene>
<evidence type="ECO:0000313" key="3">
    <source>
        <dbReference type="Proteomes" id="UP000256220"/>
    </source>
</evidence>
<dbReference type="AlphaFoldDB" id="A0A2P2FW78"/>
<evidence type="ECO:0000256" key="1">
    <source>
        <dbReference type="SAM" id="MobiDB-lite"/>
    </source>
</evidence>
<proteinExistence type="predicted"/>
<protein>
    <recommendedName>
        <fullName evidence="4">Helix-turn-helix domain-containing protein</fullName>
    </recommendedName>
</protein>
<reference evidence="2 3" key="1">
    <citation type="journal article" date="2014" name="Genome Announc.">
        <title>Draft Genome Sequence of Amycolatopsis lurida NRRL 2430, Producer of the Glycopeptide Family Antibiotic Ristocetin.</title>
        <authorList>
            <person name="Kwun M.J."/>
            <person name="Hong H.J."/>
        </authorList>
    </citation>
    <scope>NUCLEOTIDE SEQUENCE [LARGE SCALE GENOMIC DNA]</scope>
    <source>
        <strain evidence="2 3">NRRL 2430</strain>
    </source>
</reference>
<evidence type="ECO:0008006" key="4">
    <source>
        <dbReference type="Google" id="ProtNLM"/>
    </source>
</evidence>
<organism evidence="2 3">
    <name type="scientific">Amycolatopsis lurida NRRL 2430</name>
    <dbReference type="NCBI Taxonomy" id="1460371"/>
    <lineage>
        <taxon>Bacteria</taxon>
        <taxon>Bacillati</taxon>
        <taxon>Actinomycetota</taxon>
        <taxon>Actinomycetes</taxon>
        <taxon>Pseudonocardiales</taxon>
        <taxon>Pseudonocardiaceae</taxon>
        <taxon>Amycolatopsis</taxon>
    </lineage>
</organism>
<keyword evidence="3" id="KW-1185">Reference proteome</keyword>
<name>A0A2P2FW78_AMYLU</name>
<accession>A0A2P2FW78</accession>
<feature type="region of interest" description="Disordered" evidence="1">
    <location>
        <begin position="33"/>
        <end position="52"/>
    </location>
</feature>
<dbReference type="Proteomes" id="UP000256220">
    <property type="component" value="Unassembled WGS sequence"/>
</dbReference>